<protein>
    <submittedName>
        <fullName evidence="3">Uncharacterized protein</fullName>
    </submittedName>
</protein>
<feature type="region of interest" description="Disordered" evidence="1">
    <location>
        <begin position="126"/>
        <end position="155"/>
    </location>
</feature>
<evidence type="ECO:0000313" key="3">
    <source>
        <dbReference type="EMBL" id="KZV97903.1"/>
    </source>
</evidence>
<evidence type="ECO:0000313" key="4">
    <source>
        <dbReference type="Proteomes" id="UP000077266"/>
    </source>
</evidence>
<dbReference type="OrthoDB" id="3362246at2759"/>
<proteinExistence type="predicted"/>
<evidence type="ECO:0000256" key="2">
    <source>
        <dbReference type="SAM" id="Phobius"/>
    </source>
</evidence>
<organism evidence="3 4">
    <name type="scientific">Exidia glandulosa HHB12029</name>
    <dbReference type="NCBI Taxonomy" id="1314781"/>
    <lineage>
        <taxon>Eukaryota</taxon>
        <taxon>Fungi</taxon>
        <taxon>Dikarya</taxon>
        <taxon>Basidiomycota</taxon>
        <taxon>Agaricomycotina</taxon>
        <taxon>Agaricomycetes</taxon>
        <taxon>Auriculariales</taxon>
        <taxon>Exidiaceae</taxon>
        <taxon>Exidia</taxon>
    </lineage>
</organism>
<name>A0A165LIV5_EXIGL</name>
<feature type="region of interest" description="Disordered" evidence="1">
    <location>
        <begin position="234"/>
        <end position="262"/>
    </location>
</feature>
<reference evidence="3 4" key="1">
    <citation type="journal article" date="2016" name="Mol. Biol. Evol.">
        <title>Comparative Genomics of Early-Diverging Mushroom-Forming Fungi Provides Insights into the Origins of Lignocellulose Decay Capabilities.</title>
        <authorList>
            <person name="Nagy L.G."/>
            <person name="Riley R."/>
            <person name="Tritt A."/>
            <person name="Adam C."/>
            <person name="Daum C."/>
            <person name="Floudas D."/>
            <person name="Sun H."/>
            <person name="Yadav J.S."/>
            <person name="Pangilinan J."/>
            <person name="Larsson K.H."/>
            <person name="Matsuura K."/>
            <person name="Barry K."/>
            <person name="Labutti K."/>
            <person name="Kuo R."/>
            <person name="Ohm R.A."/>
            <person name="Bhattacharya S.S."/>
            <person name="Shirouzu T."/>
            <person name="Yoshinaga Y."/>
            <person name="Martin F.M."/>
            <person name="Grigoriev I.V."/>
            <person name="Hibbett D.S."/>
        </authorList>
    </citation>
    <scope>NUCLEOTIDE SEQUENCE [LARGE SCALE GENOMIC DNA]</scope>
    <source>
        <strain evidence="3 4">HHB12029</strain>
    </source>
</reference>
<sequence length="314" mass="32802">MTVVSGGPITQQLILHQPGPLIECQTSQFSWEGNVGDTGISIYAGAITDGSPLEFLPIVPAALTTTNWLVDQPGSNNYTFLLHDISTGAASSVRGFVAPNPDREASCTGNNPHDLSARGALTTTGAQLTVDPSSGPSSPEPSSSKSHIPPPTASAMGFFVTVTSPTPRPSSLSNPNRSDIFGPIVDTAGALLIIGGIGFCLYTGRRKRNRMRSSESLSVPALSGEIERFARAPMQSAPKPVAQRAQQTMGAEEAEPSVSVSQPEPLAALREENAVLGEENAVLRAVIARMQTSIPAPGDSETLPSYESRSTHSG</sequence>
<gene>
    <name evidence="3" type="ORF">EXIGLDRAFT_702317</name>
</gene>
<feature type="transmembrane region" description="Helical" evidence="2">
    <location>
        <begin position="180"/>
        <end position="202"/>
    </location>
</feature>
<keyword evidence="2" id="KW-0472">Membrane</keyword>
<dbReference type="EMBL" id="KV425924">
    <property type="protein sequence ID" value="KZV97903.1"/>
    <property type="molecule type" value="Genomic_DNA"/>
</dbReference>
<dbReference type="AlphaFoldDB" id="A0A165LIV5"/>
<evidence type="ECO:0000256" key="1">
    <source>
        <dbReference type="SAM" id="MobiDB-lite"/>
    </source>
</evidence>
<accession>A0A165LIV5</accession>
<keyword evidence="4" id="KW-1185">Reference proteome</keyword>
<feature type="compositionally biased region" description="Low complexity" evidence="1">
    <location>
        <begin position="132"/>
        <end position="147"/>
    </location>
</feature>
<keyword evidence="2" id="KW-0812">Transmembrane</keyword>
<keyword evidence="2" id="KW-1133">Transmembrane helix</keyword>
<dbReference type="Proteomes" id="UP000077266">
    <property type="component" value="Unassembled WGS sequence"/>
</dbReference>
<feature type="compositionally biased region" description="Polar residues" evidence="1">
    <location>
        <begin position="302"/>
        <end position="314"/>
    </location>
</feature>
<dbReference type="InParanoid" id="A0A165LIV5"/>
<feature type="region of interest" description="Disordered" evidence="1">
    <location>
        <begin position="291"/>
        <end position="314"/>
    </location>
</feature>